<dbReference type="EMBL" id="JARKIB010000002">
    <property type="protein sequence ID" value="KAJ7784133.1"/>
    <property type="molecule type" value="Genomic_DNA"/>
</dbReference>
<dbReference type="AlphaFoldDB" id="A0AAD7KEN3"/>
<sequence length="232" mass="26616">MAQNWSLRKSRHGHRLGRFCKHRVSADDREQYEKENQLYACACGVGVVERARGRAGEVVLWPSLWVCAAQRKVVGWEVVEEVHMMRMSKSERMSVSAEKWAGGWLSLGNIQPTLYNILAVDLFCQCDDSCVGLGRKSACQLLSVFSRMRSNLSVHRFKRIAGMTSRLRKSYNRKAHKHTLEEASATPGDENSVHEAFSSTEGERLYGRRQDGIRDRPLSKRRRFSSGIDRWR</sequence>
<keyword evidence="3" id="KW-1185">Reference proteome</keyword>
<proteinExistence type="predicted"/>
<dbReference type="Proteomes" id="UP001215598">
    <property type="component" value="Unassembled WGS sequence"/>
</dbReference>
<evidence type="ECO:0000256" key="1">
    <source>
        <dbReference type="SAM" id="MobiDB-lite"/>
    </source>
</evidence>
<reference evidence="2" key="1">
    <citation type="submission" date="2023-03" db="EMBL/GenBank/DDBJ databases">
        <title>Massive genome expansion in bonnet fungi (Mycena s.s.) driven by repeated elements and novel gene families across ecological guilds.</title>
        <authorList>
            <consortium name="Lawrence Berkeley National Laboratory"/>
            <person name="Harder C.B."/>
            <person name="Miyauchi S."/>
            <person name="Viragh M."/>
            <person name="Kuo A."/>
            <person name="Thoen E."/>
            <person name="Andreopoulos B."/>
            <person name="Lu D."/>
            <person name="Skrede I."/>
            <person name="Drula E."/>
            <person name="Henrissat B."/>
            <person name="Morin E."/>
            <person name="Kohler A."/>
            <person name="Barry K."/>
            <person name="LaButti K."/>
            <person name="Morin E."/>
            <person name="Salamov A."/>
            <person name="Lipzen A."/>
            <person name="Mereny Z."/>
            <person name="Hegedus B."/>
            <person name="Baldrian P."/>
            <person name="Stursova M."/>
            <person name="Weitz H."/>
            <person name="Taylor A."/>
            <person name="Grigoriev I.V."/>
            <person name="Nagy L.G."/>
            <person name="Martin F."/>
            <person name="Kauserud H."/>
        </authorList>
    </citation>
    <scope>NUCLEOTIDE SEQUENCE</scope>
    <source>
        <strain evidence="2">CBHHK182m</strain>
    </source>
</reference>
<accession>A0AAD7KEN3</accession>
<name>A0AAD7KEN3_9AGAR</name>
<evidence type="ECO:0000313" key="2">
    <source>
        <dbReference type="EMBL" id="KAJ7784133.1"/>
    </source>
</evidence>
<evidence type="ECO:0000313" key="3">
    <source>
        <dbReference type="Proteomes" id="UP001215598"/>
    </source>
</evidence>
<feature type="region of interest" description="Disordered" evidence="1">
    <location>
        <begin position="172"/>
        <end position="232"/>
    </location>
</feature>
<feature type="compositionally biased region" description="Basic and acidic residues" evidence="1">
    <location>
        <begin position="201"/>
        <end position="218"/>
    </location>
</feature>
<comment type="caution">
    <text evidence="2">The sequence shown here is derived from an EMBL/GenBank/DDBJ whole genome shotgun (WGS) entry which is preliminary data.</text>
</comment>
<gene>
    <name evidence="2" type="ORF">B0H16DRAFT_1446395</name>
</gene>
<protein>
    <submittedName>
        <fullName evidence="2">Uncharacterized protein</fullName>
    </submittedName>
</protein>
<organism evidence="2 3">
    <name type="scientific">Mycena metata</name>
    <dbReference type="NCBI Taxonomy" id="1033252"/>
    <lineage>
        <taxon>Eukaryota</taxon>
        <taxon>Fungi</taxon>
        <taxon>Dikarya</taxon>
        <taxon>Basidiomycota</taxon>
        <taxon>Agaricomycotina</taxon>
        <taxon>Agaricomycetes</taxon>
        <taxon>Agaricomycetidae</taxon>
        <taxon>Agaricales</taxon>
        <taxon>Marasmiineae</taxon>
        <taxon>Mycenaceae</taxon>
        <taxon>Mycena</taxon>
    </lineage>
</organism>